<gene>
    <name evidence="2" type="ORF">E2C01_094272</name>
</gene>
<reference evidence="2 3" key="1">
    <citation type="submission" date="2019-05" db="EMBL/GenBank/DDBJ databases">
        <title>Another draft genome of Portunus trituberculatus and its Hox gene families provides insights of decapod evolution.</title>
        <authorList>
            <person name="Jeong J.-H."/>
            <person name="Song I."/>
            <person name="Kim S."/>
            <person name="Choi T."/>
            <person name="Kim D."/>
            <person name="Ryu S."/>
            <person name="Kim W."/>
        </authorList>
    </citation>
    <scope>NUCLEOTIDE SEQUENCE [LARGE SCALE GENOMIC DNA]</scope>
    <source>
        <tissue evidence="2">Muscle</tissue>
    </source>
</reference>
<sequence>MVLCAWLWLAPGCGSRLAVWCMSHRERGFTPARCDGVTRRRRLSCLSQDAS</sequence>
<proteinExistence type="predicted"/>
<protein>
    <submittedName>
        <fullName evidence="2">Uncharacterized protein</fullName>
    </submittedName>
</protein>
<evidence type="ECO:0000256" key="1">
    <source>
        <dbReference type="SAM" id="SignalP"/>
    </source>
</evidence>
<name>A0A5B7JX56_PORTR</name>
<keyword evidence="1" id="KW-0732">Signal</keyword>
<dbReference type="Proteomes" id="UP000324222">
    <property type="component" value="Unassembled WGS sequence"/>
</dbReference>
<comment type="caution">
    <text evidence="2">The sequence shown here is derived from an EMBL/GenBank/DDBJ whole genome shotgun (WGS) entry which is preliminary data.</text>
</comment>
<feature type="chain" id="PRO_5022870415" evidence="1">
    <location>
        <begin position="19"/>
        <end position="51"/>
    </location>
</feature>
<evidence type="ECO:0000313" key="2">
    <source>
        <dbReference type="EMBL" id="MPC98886.1"/>
    </source>
</evidence>
<evidence type="ECO:0000313" key="3">
    <source>
        <dbReference type="Proteomes" id="UP000324222"/>
    </source>
</evidence>
<dbReference type="AlphaFoldDB" id="A0A5B7JX56"/>
<organism evidence="2 3">
    <name type="scientific">Portunus trituberculatus</name>
    <name type="common">Swimming crab</name>
    <name type="synonym">Neptunus trituberculatus</name>
    <dbReference type="NCBI Taxonomy" id="210409"/>
    <lineage>
        <taxon>Eukaryota</taxon>
        <taxon>Metazoa</taxon>
        <taxon>Ecdysozoa</taxon>
        <taxon>Arthropoda</taxon>
        <taxon>Crustacea</taxon>
        <taxon>Multicrustacea</taxon>
        <taxon>Malacostraca</taxon>
        <taxon>Eumalacostraca</taxon>
        <taxon>Eucarida</taxon>
        <taxon>Decapoda</taxon>
        <taxon>Pleocyemata</taxon>
        <taxon>Brachyura</taxon>
        <taxon>Eubrachyura</taxon>
        <taxon>Portunoidea</taxon>
        <taxon>Portunidae</taxon>
        <taxon>Portuninae</taxon>
        <taxon>Portunus</taxon>
    </lineage>
</organism>
<dbReference type="EMBL" id="VSRR010116016">
    <property type="protein sequence ID" value="MPC98886.1"/>
    <property type="molecule type" value="Genomic_DNA"/>
</dbReference>
<feature type="signal peptide" evidence="1">
    <location>
        <begin position="1"/>
        <end position="18"/>
    </location>
</feature>
<accession>A0A5B7JX56</accession>
<keyword evidence="3" id="KW-1185">Reference proteome</keyword>